<organism evidence="3 4">
    <name type="scientific">Cronobacter condimenti 1330</name>
    <dbReference type="NCBI Taxonomy" id="1073999"/>
    <lineage>
        <taxon>Bacteria</taxon>
        <taxon>Pseudomonadati</taxon>
        <taxon>Pseudomonadota</taxon>
        <taxon>Gammaproteobacteria</taxon>
        <taxon>Enterobacterales</taxon>
        <taxon>Enterobacteriaceae</taxon>
        <taxon>Cronobacter</taxon>
    </lineage>
</organism>
<gene>
    <name evidence="2" type="ORF">AFK62_13905</name>
    <name evidence="3" type="ORF">BN137_1184</name>
</gene>
<dbReference type="EMBL" id="CAKW01000049">
    <property type="protein sequence ID" value="CCJ71838.1"/>
    <property type="molecule type" value="Genomic_DNA"/>
</dbReference>
<reference evidence="5" key="2">
    <citation type="submission" date="2015-07" db="EMBL/GenBank/DDBJ databases">
        <authorList>
            <person name="Moine D."/>
            <person name="Kassam M."/>
        </authorList>
    </citation>
    <scope>NUCLEOTIDE SEQUENCE [LARGE SCALE GENOMIC DNA]</scope>
    <source>
        <strain evidence="5">LMG 26250</strain>
    </source>
</reference>
<accession>K7ZYU5</accession>
<evidence type="ECO:0000313" key="4">
    <source>
        <dbReference type="Proteomes" id="UP000009340"/>
    </source>
</evidence>
<sequence length="92" mass="10134">MNLDMLLIEANALVCMVTMLRLLVVRKRERSLFISLVAYALILACGWKVFRIWTGAGQTDLAQFVINLSLCVSIICARGKVSKVAGGFNADE</sequence>
<feature type="transmembrane region" description="Helical" evidence="1">
    <location>
        <begin position="31"/>
        <end position="49"/>
    </location>
</feature>
<evidence type="ECO:0008006" key="6">
    <source>
        <dbReference type="Google" id="ProtNLM"/>
    </source>
</evidence>
<keyword evidence="1" id="KW-0812">Transmembrane</keyword>
<dbReference type="Proteomes" id="UP000067320">
    <property type="component" value="Chromosome"/>
</dbReference>
<evidence type="ECO:0000256" key="1">
    <source>
        <dbReference type="SAM" id="Phobius"/>
    </source>
</evidence>
<keyword evidence="5" id="KW-1185">Reference proteome</keyword>
<keyword evidence="1" id="KW-1133">Transmembrane helix</keyword>
<reference evidence="2 5" key="4">
    <citation type="journal article" date="2016" name="Genome Announc.">
        <title>Fully Closed Genome Sequences of Five Type Strains of the Genus Cronobacter and One Cronobacter sakazakii Strain.</title>
        <authorList>
            <person name="Moine D."/>
            <person name="Kassam M."/>
            <person name="Baert L."/>
            <person name="Tang Y."/>
            <person name="Barretto C."/>
            <person name="Ngom Bru C."/>
            <person name="Klijn A."/>
            <person name="Descombes P."/>
        </authorList>
    </citation>
    <scope>NUCLEOTIDE SEQUENCE [LARGE SCALE GENOMIC DNA]</scope>
    <source>
        <strain evidence="2 5">LMG 26250</strain>
    </source>
</reference>
<dbReference type="AlphaFoldDB" id="K7ZYU5"/>
<evidence type="ECO:0000313" key="3">
    <source>
        <dbReference type="EMBL" id="CCJ71838.1"/>
    </source>
</evidence>
<dbReference type="Proteomes" id="UP000009340">
    <property type="component" value="Unassembled WGS sequence"/>
</dbReference>
<reference evidence="3" key="1">
    <citation type="submission" date="2012-07" db="EMBL/GenBank/DDBJ databases">
        <authorList>
            <person name="Cummings C."/>
        </authorList>
    </citation>
    <scope>NUCLEOTIDE SEQUENCE</scope>
    <source>
        <strain evidence="3">1330</strain>
    </source>
</reference>
<reference evidence="5" key="3">
    <citation type="submission" date="2015-09" db="EMBL/GenBank/DDBJ databases">
        <title>Cronobacter genome sequencing and assembly.</title>
        <authorList>
            <person name="Descombes P."/>
            <person name="Baert L."/>
            <person name="Ngom-Bru C."/>
            <person name="Barretto C."/>
        </authorList>
    </citation>
    <scope>NUCLEOTIDE SEQUENCE [LARGE SCALE GENOMIC DNA]</scope>
    <source>
        <strain evidence="5">LMG 26250</strain>
    </source>
</reference>
<dbReference type="InterPro" id="IPR008473">
    <property type="entry name" value="Phage_holin_3_7"/>
</dbReference>
<name>K7ZYU5_9ENTR</name>
<dbReference type="PATRIC" id="fig|1073999.7.peg.2918"/>
<feature type="transmembrane region" description="Helical" evidence="1">
    <location>
        <begin position="6"/>
        <end position="24"/>
    </location>
</feature>
<dbReference type="Pfam" id="PF05449">
    <property type="entry name" value="Phage_holin_3_7"/>
    <property type="match status" value="1"/>
</dbReference>
<evidence type="ECO:0000313" key="5">
    <source>
        <dbReference type="Proteomes" id="UP000067320"/>
    </source>
</evidence>
<evidence type="ECO:0000313" key="2">
    <source>
        <dbReference type="EMBL" id="ALB63529.1"/>
    </source>
</evidence>
<dbReference type="STRING" id="1073999.AFK62_13905"/>
<dbReference type="RefSeq" id="WP_007668821.1">
    <property type="nucleotide sequence ID" value="NZ_CAKW01000049.1"/>
</dbReference>
<dbReference type="KEGG" id="ccon:AFK62_13905"/>
<protein>
    <recommendedName>
        <fullName evidence="6">Prophage membrane protein</fullName>
    </recommendedName>
</protein>
<proteinExistence type="predicted"/>
<dbReference type="EMBL" id="CP012264">
    <property type="protein sequence ID" value="ALB63529.1"/>
    <property type="molecule type" value="Genomic_DNA"/>
</dbReference>
<keyword evidence="1" id="KW-0472">Membrane</keyword>